<proteinExistence type="predicted"/>
<keyword evidence="1" id="KW-0472">Membrane</keyword>
<evidence type="ECO:0000256" key="1">
    <source>
        <dbReference type="SAM" id="Phobius"/>
    </source>
</evidence>
<evidence type="ECO:0000313" key="2">
    <source>
        <dbReference type="EMBL" id="RHC11661.1"/>
    </source>
</evidence>
<dbReference type="RefSeq" id="WP_117825479.1">
    <property type="nucleotide sequence ID" value="NZ_QSHO01000040.1"/>
</dbReference>
<keyword evidence="1" id="KW-1133">Transmembrane helix</keyword>
<dbReference type="AlphaFoldDB" id="A0A3R6ANW2"/>
<protein>
    <recommendedName>
        <fullName evidence="4">Dihydropteridine reductase</fullName>
    </recommendedName>
</protein>
<dbReference type="Proteomes" id="UP000283513">
    <property type="component" value="Unassembled WGS sequence"/>
</dbReference>
<sequence>MREQNETFNYTYSAEQQKEIETIRKKYIADTNNNEVNKLEQLRRLDYGVTKKANIISLSVGILSVLVMGSGMSLVMTDLGEKIGIAGTSLIGVLIGIVGMIGVILAYPLYRRIIEKERKKIAPQILKLTDELSQK</sequence>
<dbReference type="EMBL" id="QSHO01000040">
    <property type="protein sequence ID" value="RHC11661.1"/>
    <property type="molecule type" value="Genomic_DNA"/>
</dbReference>
<keyword evidence="1" id="KW-0812">Transmembrane</keyword>
<feature type="transmembrane region" description="Helical" evidence="1">
    <location>
        <begin position="83"/>
        <end position="110"/>
    </location>
</feature>
<accession>A0A3R6ANW2</accession>
<gene>
    <name evidence="2" type="ORF">DW856_19950</name>
</gene>
<feature type="transmembrane region" description="Helical" evidence="1">
    <location>
        <begin position="53"/>
        <end position="77"/>
    </location>
</feature>
<name>A0A3R6ANW2_9FIRM</name>
<reference evidence="2 3" key="1">
    <citation type="submission" date="2018-08" db="EMBL/GenBank/DDBJ databases">
        <title>A genome reference for cultivated species of the human gut microbiota.</title>
        <authorList>
            <person name="Zou Y."/>
            <person name="Xue W."/>
            <person name="Luo G."/>
        </authorList>
    </citation>
    <scope>NUCLEOTIDE SEQUENCE [LARGE SCALE GENOMIC DNA]</scope>
    <source>
        <strain evidence="2 3">AM37-1AC</strain>
    </source>
</reference>
<comment type="caution">
    <text evidence="2">The sequence shown here is derived from an EMBL/GenBank/DDBJ whole genome shotgun (WGS) entry which is preliminary data.</text>
</comment>
<evidence type="ECO:0000313" key="3">
    <source>
        <dbReference type="Proteomes" id="UP000283513"/>
    </source>
</evidence>
<organism evidence="2 3">
    <name type="scientific">Roseburia intestinalis</name>
    <dbReference type="NCBI Taxonomy" id="166486"/>
    <lineage>
        <taxon>Bacteria</taxon>
        <taxon>Bacillati</taxon>
        <taxon>Bacillota</taxon>
        <taxon>Clostridia</taxon>
        <taxon>Lachnospirales</taxon>
        <taxon>Lachnospiraceae</taxon>
        <taxon>Roseburia</taxon>
    </lineage>
</organism>
<evidence type="ECO:0008006" key="4">
    <source>
        <dbReference type="Google" id="ProtNLM"/>
    </source>
</evidence>